<dbReference type="EMBL" id="JNBS01001054">
    <property type="protein sequence ID" value="OQS02944.1"/>
    <property type="molecule type" value="Genomic_DNA"/>
</dbReference>
<evidence type="ECO:0000313" key="2">
    <source>
        <dbReference type="EMBL" id="OQS02944.1"/>
    </source>
</evidence>
<sequence length="495" mass="56384">MSNLTGTEKKGRRVRRPTGGLTNINRDRWKYLSAPDELPIAQNLIHGKKNRVKKQQDDATAASKAKAAVVATDIDGDGIIDVREMRMAKFLHEITSNMKDASEKELQEARVKIGKYTISQEFIERNNGKLWRYGTIFADKTNEEAVRYIAEHRKFIKIMPYLETIERQRTIRSSHHLRSCITEAKLESLEPTQTWVYTHRKVRTPTRMQARAALNAGSSKYAAFEQKEEIEMDLEALDELPNQINSVITNDYGAIDIDGDGVIDDYEMKLHIQLKDSRLHGLQPSDLNGDGIIDAKEQHVHDISVSTKLQAEGRLLMASEFVSRNNGIMWQYHDSYKGKTDDEVVHMIANDKGVFSKTMNKLRAKERLFGLKSSKGVTSCLVDPKEIKFRADPANVLTPRQIKSKTELNTAQRDYSKQLNSHSTKSHSVFIKPLPLDSLQKHILADQKVKSHLHRSESCPEIGLPQLYASPLKLPTVKDFRITKWKNGTKEPPIY</sequence>
<dbReference type="InterPro" id="IPR018247">
    <property type="entry name" value="EF_Hand_1_Ca_BS"/>
</dbReference>
<dbReference type="STRING" id="74557.A0A1V9ZY64"/>
<dbReference type="OrthoDB" id="73780at2759"/>
<name>A0A1V9ZY64_9STRA</name>
<accession>A0A1V9ZY64</accession>
<reference evidence="2 3" key="1">
    <citation type="journal article" date="2014" name="Genome Biol. Evol.">
        <title>The secreted proteins of Achlya hypogyna and Thraustotheca clavata identify the ancestral oomycete secretome and reveal gene acquisitions by horizontal gene transfer.</title>
        <authorList>
            <person name="Misner I."/>
            <person name="Blouin N."/>
            <person name="Leonard G."/>
            <person name="Richards T.A."/>
            <person name="Lane C.E."/>
        </authorList>
    </citation>
    <scope>NUCLEOTIDE SEQUENCE [LARGE SCALE GENOMIC DNA]</scope>
    <source>
        <strain evidence="2 3">ATCC 34112</strain>
    </source>
</reference>
<comment type="caution">
    <text evidence="2">The sequence shown here is derived from an EMBL/GenBank/DDBJ whole genome shotgun (WGS) entry which is preliminary data.</text>
</comment>
<protein>
    <submittedName>
        <fullName evidence="2">Uncharacterized protein</fullName>
    </submittedName>
</protein>
<evidence type="ECO:0000313" key="3">
    <source>
        <dbReference type="Proteomes" id="UP000243217"/>
    </source>
</evidence>
<dbReference type="AlphaFoldDB" id="A0A1V9ZY64"/>
<dbReference type="Proteomes" id="UP000243217">
    <property type="component" value="Unassembled WGS sequence"/>
</dbReference>
<feature type="region of interest" description="Disordered" evidence="1">
    <location>
        <begin position="1"/>
        <end position="21"/>
    </location>
</feature>
<gene>
    <name evidence="2" type="ORF">THRCLA_04730</name>
</gene>
<dbReference type="PROSITE" id="PS00018">
    <property type="entry name" value="EF_HAND_1"/>
    <property type="match status" value="2"/>
</dbReference>
<proteinExistence type="predicted"/>
<organism evidence="2 3">
    <name type="scientific">Thraustotheca clavata</name>
    <dbReference type="NCBI Taxonomy" id="74557"/>
    <lineage>
        <taxon>Eukaryota</taxon>
        <taxon>Sar</taxon>
        <taxon>Stramenopiles</taxon>
        <taxon>Oomycota</taxon>
        <taxon>Saprolegniomycetes</taxon>
        <taxon>Saprolegniales</taxon>
        <taxon>Achlyaceae</taxon>
        <taxon>Thraustotheca</taxon>
    </lineage>
</organism>
<keyword evidence="3" id="KW-1185">Reference proteome</keyword>
<evidence type="ECO:0000256" key="1">
    <source>
        <dbReference type="SAM" id="MobiDB-lite"/>
    </source>
</evidence>